<gene>
    <name evidence="2" type="ORF">CPB84DRAFT_1795533</name>
</gene>
<dbReference type="Proteomes" id="UP000724874">
    <property type="component" value="Unassembled WGS sequence"/>
</dbReference>
<protein>
    <submittedName>
        <fullName evidence="2">Uncharacterized protein</fullName>
    </submittedName>
</protein>
<dbReference type="EMBL" id="JADNYJ010000177">
    <property type="protein sequence ID" value="KAF8876879.1"/>
    <property type="molecule type" value="Genomic_DNA"/>
</dbReference>
<feature type="compositionally biased region" description="Polar residues" evidence="1">
    <location>
        <begin position="194"/>
        <end position="205"/>
    </location>
</feature>
<evidence type="ECO:0000313" key="3">
    <source>
        <dbReference type="Proteomes" id="UP000724874"/>
    </source>
</evidence>
<feature type="region of interest" description="Disordered" evidence="1">
    <location>
        <begin position="189"/>
        <end position="247"/>
    </location>
</feature>
<evidence type="ECO:0000313" key="2">
    <source>
        <dbReference type="EMBL" id="KAF8876879.1"/>
    </source>
</evidence>
<organism evidence="2 3">
    <name type="scientific">Gymnopilus junonius</name>
    <name type="common">Spectacular rustgill mushroom</name>
    <name type="synonym">Gymnopilus spectabilis subsp. junonius</name>
    <dbReference type="NCBI Taxonomy" id="109634"/>
    <lineage>
        <taxon>Eukaryota</taxon>
        <taxon>Fungi</taxon>
        <taxon>Dikarya</taxon>
        <taxon>Basidiomycota</taxon>
        <taxon>Agaricomycotina</taxon>
        <taxon>Agaricomycetes</taxon>
        <taxon>Agaricomycetidae</taxon>
        <taxon>Agaricales</taxon>
        <taxon>Agaricineae</taxon>
        <taxon>Hymenogastraceae</taxon>
        <taxon>Gymnopilus</taxon>
    </lineage>
</organism>
<name>A0A9P5NDE0_GYMJU</name>
<dbReference type="AlphaFoldDB" id="A0A9P5NDE0"/>
<evidence type="ECO:0000256" key="1">
    <source>
        <dbReference type="SAM" id="MobiDB-lite"/>
    </source>
</evidence>
<proteinExistence type="predicted"/>
<dbReference type="OrthoDB" id="3067737at2759"/>
<accession>A0A9P5NDE0</accession>
<reference evidence="2" key="1">
    <citation type="submission" date="2020-11" db="EMBL/GenBank/DDBJ databases">
        <authorList>
            <consortium name="DOE Joint Genome Institute"/>
            <person name="Ahrendt S."/>
            <person name="Riley R."/>
            <person name="Andreopoulos W."/>
            <person name="LaButti K."/>
            <person name="Pangilinan J."/>
            <person name="Ruiz-duenas F.J."/>
            <person name="Barrasa J.M."/>
            <person name="Sanchez-Garcia M."/>
            <person name="Camarero S."/>
            <person name="Miyauchi S."/>
            <person name="Serrano A."/>
            <person name="Linde D."/>
            <person name="Babiker R."/>
            <person name="Drula E."/>
            <person name="Ayuso-Fernandez I."/>
            <person name="Pacheco R."/>
            <person name="Padilla G."/>
            <person name="Ferreira P."/>
            <person name="Barriuso J."/>
            <person name="Kellner H."/>
            <person name="Castanera R."/>
            <person name="Alfaro M."/>
            <person name="Ramirez L."/>
            <person name="Pisabarro A.G."/>
            <person name="Kuo A."/>
            <person name="Tritt A."/>
            <person name="Lipzen A."/>
            <person name="He G."/>
            <person name="Yan M."/>
            <person name="Ng V."/>
            <person name="Cullen D."/>
            <person name="Martin F."/>
            <person name="Rosso M.-N."/>
            <person name="Henrissat B."/>
            <person name="Hibbett D."/>
            <person name="Martinez A.T."/>
            <person name="Grigoriev I.V."/>
        </authorList>
    </citation>
    <scope>NUCLEOTIDE SEQUENCE</scope>
    <source>
        <strain evidence="2">AH 44721</strain>
    </source>
</reference>
<comment type="caution">
    <text evidence="2">The sequence shown here is derived from an EMBL/GenBank/DDBJ whole genome shotgun (WGS) entry which is preliminary data.</text>
</comment>
<sequence>MPCIRSWKVPATRNIRKSCGKHLERNFDHNAIRAHVDHLRTGRIKLSEVNSAQIESGSRAKTKRGGTPMPSVLFGPDYHDPDQTSDTGRVGMLLHEATHALFGTKDYFSKNDKQAVFKSDHQSKPHAGLSGCKSNKILASNMTLIKSILSDMAEGEYHQLKKVEFSEMHKKADSWKAFGYHALHGKPHPHLNKQFLTPSSATGVQGSHREERSKSPAASGSKKIESQSSRRARSRQRSNSRTSESIVRRRLLHRREVVVHTEQRV</sequence>
<keyword evidence="3" id="KW-1185">Reference proteome</keyword>